<protein>
    <submittedName>
        <fullName evidence="2">Uncharacterized protein</fullName>
    </submittedName>
</protein>
<sequence length="56" mass="6049">MKAYVQDGVVVATHDDWQSVPPASYGEDVTVFSVPNSTKPGQNISDVPDAEKVDEQ</sequence>
<name>A0A1S7RVA7_AGRTU</name>
<dbReference type="RefSeq" id="WP_186439870.1">
    <property type="nucleotide sequence ID" value="NZ_LT009731.1"/>
</dbReference>
<evidence type="ECO:0000313" key="2">
    <source>
        <dbReference type="EMBL" id="CUX58084.1"/>
    </source>
</evidence>
<dbReference type="AlphaFoldDB" id="A0A1S7RVA7"/>
<dbReference type="EMBL" id="FBWC01000027">
    <property type="protein sequence ID" value="CUX58084.1"/>
    <property type="molecule type" value="Genomic_DNA"/>
</dbReference>
<accession>A0A1S7RVA7</accession>
<feature type="compositionally biased region" description="Polar residues" evidence="1">
    <location>
        <begin position="34"/>
        <end position="45"/>
    </location>
</feature>
<reference evidence="2 3" key="1">
    <citation type="submission" date="2016-01" db="EMBL/GenBank/DDBJ databases">
        <authorList>
            <person name="Oliw E.H."/>
        </authorList>
    </citation>
    <scope>NUCLEOTIDE SEQUENCE [LARGE SCALE GENOMIC DNA]</scope>
    <source>
        <strain evidence="2 3">Kerr 14</strain>
    </source>
</reference>
<proteinExistence type="predicted"/>
<feature type="region of interest" description="Disordered" evidence="1">
    <location>
        <begin position="34"/>
        <end position="56"/>
    </location>
</feature>
<evidence type="ECO:0000313" key="3">
    <source>
        <dbReference type="Proteomes" id="UP000191897"/>
    </source>
</evidence>
<evidence type="ECO:0000256" key="1">
    <source>
        <dbReference type="SAM" id="MobiDB-lite"/>
    </source>
</evidence>
<dbReference type="Proteomes" id="UP000191897">
    <property type="component" value="Unassembled WGS sequence"/>
</dbReference>
<organism evidence="2 3">
    <name type="scientific">Agrobacterium tumefaciens str. Kerr 14</name>
    <dbReference type="NCBI Taxonomy" id="1183424"/>
    <lineage>
        <taxon>Bacteria</taxon>
        <taxon>Pseudomonadati</taxon>
        <taxon>Pseudomonadota</taxon>
        <taxon>Alphaproteobacteria</taxon>
        <taxon>Hyphomicrobiales</taxon>
        <taxon>Rhizobiaceae</taxon>
        <taxon>Rhizobium/Agrobacterium group</taxon>
        <taxon>Agrobacterium</taxon>
        <taxon>Agrobacterium tumefaciens complex</taxon>
    </lineage>
</organism>
<gene>
    <name evidence="2" type="ORF">AGR4C_Lc50153</name>
</gene>